<comment type="subcellular location">
    <subcellularLocation>
        <location evidence="1">Mitochondrion</location>
    </subcellularLocation>
</comment>
<keyword evidence="4" id="KW-0687">Ribonucleoprotein</keyword>
<sequence>MPFMRGAMPLRRTIFHLQQGKILFRNDVAVFVVGYRNKKGLTLEQRGASEFLIKRLDLQSTPYALAFLNSGEEVLFDLESKTKDEIVDIIQGTLGKTSLVNKIEFLEKMRENNVAEFGDKCSRHCMCEVQGQQPCTALITAPDYMKGNWRWNHKNTR</sequence>
<dbReference type="AlphaFoldDB" id="A0A915ER07"/>
<dbReference type="PANTHER" id="PTHR13274:SF2">
    <property type="entry name" value="SMALL RIBOSOMAL SUBUNIT PROTEIN MS25"/>
    <property type="match status" value="1"/>
</dbReference>
<evidence type="ECO:0000256" key="4">
    <source>
        <dbReference type="ARBA" id="ARBA00023274"/>
    </source>
</evidence>
<dbReference type="Proteomes" id="UP000887574">
    <property type="component" value="Unplaced"/>
</dbReference>
<dbReference type="GO" id="GO:0005739">
    <property type="term" value="C:mitochondrion"/>
    <property type="evidence" value="ECO:0007669"/>
    <property type="project" value="UniProtKB-SubCell"/>
</dbReference>
<accession>A0A915ER07</accession>
<reference evidence="6" key="1">
    <citation type="submission" date="2022-11" db="UniProtKB">
        <authorList>
            <consortium name="WormBaseParasite"/>
        </authorList>
    </citation>
    <scope>IDENTIFICATION</scope>
</reference>
<evidence type="ECO:0000313" key="5">
    <source>
        <dbReference type="Proteomes" id="UP000887574"/>
    </source>
</evidence>
<keyword evidence="2" id="KW-0689">Ribosomal protein</keyword>
<protein>
    <submittedName>
        <fullName evidence="6">Uncharacterized protein</fullName>
    </submittedName>
</protein>
<dbReference type="GO" id="GO:0003735">
    <property type="term" value="F:structural constituent of ribosome"/>
    <property type="evidence" value="ECO:0007669"/>
    <property type="project" value="InterPro"/>
</dbReference>
<evidence type="ECO:0000313" key="6">
    <source>
        <dbReference type="WBParaSite" id="jg8019"/>
    </source>
</evidence>
<organism evidence="5 6">
    <name type="scientific">Ditylenchus dipsaci</name>
    <dbReference type="NCBI Taxonomy" id="166011"/>
    <lineage>
        <taxon>Eukaryota</taxon>
        <taxon>Metazoa</taxon>
        <taxon>Ecdysozoa</taxon>
        <taxon>Nematoda</taxon>
        <taxon>Chromadorea</taxon>
        <taxon>Rhabditida</taxon>
        <taxon>Tylenchina</taxon>
        <taxon>Tylenchomorpha</taxon>
        <taxon>Sphaerularioidea</taxon>
        <taxon>Anguinidae</taxon>
        <taxon>Anguininae</taxon>
        <taxon>Ditylenchus</taxon>
    </lineage>
</organism>
<keyword evidence="5" id="KW-1185">Reference proteome</keyword>
<evidence type="ECO:0000256" key="3">
    <source>
        <dbReference type="ARBA" id="ARBA00023128"/>
    </source>
</evidence>
<keyword evidence="3" id="KW-0496">Mitochondrion</keyword>
<dbReference type="PANTHER" id="PTHR13274">
    <property type="entry name" value="MITOCHONDRIAL RIBOSOMAL PROTEIN S25"/>
    <property type="match status" value="1"/>
</dbReference>
<dbReference type="GO" id="GO:0005840">
    <property type="term" value="C:ribosome"/>
    <property type="evidence" value="ECO:0007669"/>
    <property type="project" value="UniProtKB-KW"/>
</dbReference>
<proteinExistence type="predicted"/>
<dbReference type="InterPro" id="IPR040049">
    <property type="entry name" value="Ribosomal_mS25/mL61"/>
</dbReference>
<dbReference type="WBParaSite" id="jg8019">
    <property type="protein sequence ID" value="jg8019"/>
    <property type="gene ID" value="jg8019"/>
</dbReference>
<name>A0A915ER07_9BILA</name>
<evidence type="ECO:0000256" key="1">
    <source>
        <dbReference type="ARBA" id="ARBA00004173"/>
    </source>
</evidence>
<evidence type="ECO:0000256" key="2">
    <source>
        <dbReference type="ARBA" id="ARBA00022980"/>
    </source>
</evidence>
<dbReference type="GO" id="GO:1990904">
    <property type="term" value="C:ribonucleoprotein complex"/>
    <property type="evidence" value="ECO:0007669"/>
    <property type="project" value="UniProtKB-KW"/>
</dbReference>